<comment type="subcellular location">
    <subcellularLocation>
        <location evidence="1">Virion</location>
    </subcellularLocation>
</comment>
<reference evidence="4 5" key="1">
    <citation type="submission" date="2019-01" db="EMBL/GenBank/DDBJ databases">
        <title>Novel species of Nocardioides.</title>
        <authorList>
            <person name="Liu Q."/>
            <person name="X Y.-H."/>
        </authorList>
    </citation>
    <scope>NUCLEOTIDE SEQUENCE [LARGE SCALE GENOMIC DNA]</scope>
    <source>
        <strain evidence="4 5">HLT2-9</strain>
    </source>
</reference>
<protein>
    <submittedName>
        <fullName evidence="4">Phage major capsid protein</fullName>
    </submittedName>
</protein>
<keyword evidence="5" id="KW-1185">Reference proteome</keyword>
<dbReference type="OrthoDB" id="9806592at2"/>
<comment type="caution">
    <text evidence="4">The sequence shown here is derived from an EMBL/GenBank/DDBJ whole genome shotgun (WGS) entry which is preliminary data.</text>
</comment>
<dbReference type="EMBL" id="SDWV01000001">
    <property type="protein sequence ID" value="RYC14560.1"/>
    <property type="molecule type" value="Genomic_DNA"/>
</dbReference>
<feature type="compositionally biased region" description="Polar residues" evidence="2">
    <location>
        <begin position="1"/>
        <end position="13"/>
    </location>
</feature>
<dbReference type="Proteomes" id="UP000291101">
    <property type="component" value="Unassembled WGS sequence"/>
</dbReference>
<dbReference type="NCBIfam" id="TIGR01554">
    <property type="entry name" value="major_cap_HK97"/>
    <property type="match status" value="1"/>
</dbReference>
<organism evidence="4 5">
    <name type="scientific">Nocardioides zhouii</name>
    <dbReference type="NCBI Taxonomy" id="1168729"/>
    <lineage>
        <taxon>Bacteria</taxon>
        <taxon>Bacillati</taxon>
        <taxon>Actinomycetota</taxon>
        <taxon>Actinomycetes</taxon>
        <taxon>Propionibacteriales</taxon>
        <taxon>Nocardioidaceae</taxon>
        <taxon>Nocardioides</taxon>
    </lineage>
</organism>
<evidence type="ECO:0000256" key="1">
    <source>
        <dbReference type="ARBA" id="ARBA00004328"/>
    </source>
</evidence>
<dbReference type="InterPro" id="IPR024455">
    <property type="entry name" value="Phage_capsid"/>
</dbReference>
<name>A0A4Q2TBC1_9ACTN</name>
<feature type="region of interest" description="Disordered" evidence="2">
    <location>
        <begin position="1"/>
        <end position="23"/>
    </location>
</feature>
<dbReference type="SUPFAM" id="SSF56563">
    <property type="entry name" value="Major capsid protein gp5"/>
    <property type="match status" value="1"/>
</dbReference>
<dbReference type="Pfam" id="PF05065">
    <property type="entry name" value="Phage_capsid"/>
    <property type="match status" value="1"/>
</dbReference>
<accession>A0A4Q2TBC1</accession>
<evidence type="ECO:0000259" key="3">
    <source>
        <dbReference type="Pfam" id="PF05065"/>
    </source>
</evidence>
<evidence type="ECO:0000313" key="4">
    <source>
        <dbReference type="EMBL" id="RYC14560.1"/>
    </source>
</evidence>
<dbReference type="AlphaFoldDB" id="A0A4Q2TBC1"/>
<feature type="domain" description="Phage capsid-like C-terminal" evidence="3">
    <location>
        <begin position="183"/>
        <end position="457"/>
    </location>
</feature>
<dbReference type="Gene3D" id="3.30.2400.10">
    <property type="entry name" value="Major capsid protein gp5"/>
    <property type="match status" value="1"/>
</dbReference>
<evidence type="ECO:0000313" key="5">
    <source>
        <dbReference type="Proteomes" id="UP000291101"/>
    </source>
</evidence>
<gene>
    <name evidence="4" type="ORF">EUA94_00065</name>
</gene>
<evidence type="ECO:0000256" key="2">
    <source>
        <dbReference type="SAM" id="MobiDB-lite"/>
    </source>
</evidence>
<dbReference type="RefSeq" id="WP_129423467.1">
    <property type="nucleotide sequence ID" value="NZ_SDWV01000001.1"/>
</dbReference>
<sequence>MSTTPSNPNQPKATTPKLPTDDEMNALRNGQGWSGLNAADSATALRADCWDVMNTIMKRTPEGEKMRAADMRAYSKAESVYDELTDIIAANTVNRTGVMAPTHDPASAKYREGAPLAKGQTFAGYAQARGFEHPPEVRNALEDSGRADLSLTKYLRGAFTGDWRDADAERIQMALSGGSAGAGGVMLPTVLSTRIIDLARKKTRVMQAGATTVPMESRTLDVARWLTDPTLAWRAENAAIAETDPTMDKVTLIAKSLAAYTKVSRELVEDTDIEGQLEAAFGSALALSVDLAALYGTGDGTATAVQPRGIKTDPNVTKTPLATNGATPTWAALVNSVGRIRDNNEEPNAQILADRTLRTLSLITATDGSYVQPPAYLDDIERYTTNQVPSNLTVGTSSDTSDVFTADWNQLMIGVRTELQITLLTERFMPDNGQYGFVAWWRGDMVPARPKAFDVVTGVRP</sequence>
<proteinExistence type="predicted"/>
<dbReference type="InterPro" id="IPR054612">
    <property type="entry name" value="Phage_capsid-like_C"/>
</dbReference>